<organism evidence="2 3">
    <name type="scientific">Sphagnum troendelagicum</name>
    <dbReference type="NCBI Taxonomy" id="128251"/>
    <lineage>
        <taxon>Eukaryota</taxon>
        <taxon>Viridiplantae</taxon>
        <taxon>Streptophyta</taxon>
        <taxon>Embryophyta</taxon>
        <taxon>Bryophyta</taxon>
        <taxon>Sphagnophytina</taxon>
        <taxon>Sphagnopsida</taxon>
        <taxon>Sphagnales</taxon>
        <taxon>Sphagnaceae</taxon>
        <taxon>Sphagnum</taxon>
    </lineage>
</organism>
<name>A0ABP0T821_9BRYO</name>
<reference evidence="2 3" key="1">
    <citation type="submission" date="2024-02" db="EMBL/GenBank/DDBJ databases">
        <authorList>
            <consortium name="ELIXIR-Norway"/>
            <consortium name="Elixir Norway"/>
        </authorList>
    </citation>
    <scope>NUCLEOTIDE SEQUENCE [LARGE SCALE GENOMIC DNA]</scope>
</reference>
<dbReference type="PROSITE" id="PS50181">
    <property type="entry name" value="FBOX"/>
    <property type="match status" value="1"/>
</dbReference>
<dbReference type="Proteomes" id="UP001497512">
    <property type="component" value="Chromosome 1"/>
</dbReference>
<evidence type="ECO:0000259" key="1">
    <source>
        <dbReference type="PROSITE" id="PS50181"/>
    </source>
</evidence>
<dbReference type="InterPro" id="IPR025886">
    <property type="entry name" value="PP2-like"/>
</dbReference>
<gene>
    <name evidence="2" type="ORF">CSSPTR1EN2_LOCUS307</name>
</gene>
<dbReference type="PANTHER" id="PTHR31960">
    <property type="entry name" value="F-BOX PROTEIN PP2-A15"/>
    <property type="match status" value="1"/>
</dbReference>
<dbReference type="SUPFAM" id="SSF81383">
    <property type="entry name" value="F-box domain"/>
    <property type="match status" value="1"/>
</dbReference>
<sequence length="399" mass="44507">MLPTQKNFTCRSGNLGIVMEGEHTDLVVEDQQSMLSIENKVFHFLEDNEDDAGHTERPCDDEGASRGLGNLPAGCIALILSYTSPRDVARLALVNHTFREASGWDLVWENMLPFNYSDILSLATDYRPLPPYSSKRDLYHLLCRQILLRDGTEGYWLDRATGGVCCTLSAKNFTIVRGDDTKYWEWLPHKMGSRFSEVAYSKAAVLVEVSGTYRCTLPPGSYTLSWRLQLAGVQPASRERHMPTTAYTLEHTKPVVFRLSTDDGQHLDSQQYLNCTNKLQGLPLLRGSHKWLEFDGGEFQVECDDSSLELQFSMTELHAGIWSSGLLLDGIIIRPTRLVTKVPQRVVLVAGELCGSSSLRKIKEVPEGSILVVGGYGLPKQTYSMPGVQPPDVQTSFAQ</sequence>
<dbReference type="CDD" id="cd22162">
    <property type="entry name" value="F-box_AtSKIP3-like"/>
    <property type="match status" value="1"/>
</dbReference>
<protein>
    <recommendedName>
        <fullName evidence="1">F-box domain-containing protein</fullName>
    </recommendedName>
</protein>
<feature type="domain" description="F-box" evidence="1">
    <location>
        <begin position="65"/>
        <end position="111"/>
    </location>
</feature>
<evidence type="ECO:0000313" key="2">
    <source>
        <dbReference type="EMBL" id="CAK9189656.1"/>
    </source>
</evidence>
<dbReference type="EMBL" id="OZ019893">
    <property type="protein sequence ID" value="CAK9189656.1"/>
    <property type="molecule type" value="Genomic_DNA"/>
</dbReference>
<dbReference type="Pfam" id="PF14299">
    <property type="entry name" value="PP2"/>
    <property type="match status" value="1"/>
</dbReference>
<dbReference type="Pfam" id="PF00646">
    <property type="entry name" value="F-box"/>
    <property type="match status" value="1"/>
</dbReference>
<keyword evidence="3" id="KW-1185">Reference proteome</keyword>
<dbReference type="InterPro" id="IPR036047">
    <property type="entry name" value="F-box-like_dom_sf"/>
</dbReference>
<proteinExistence type="predicted"/>
<accession>A0ABP0T821</accession>
<evidence type="ECO:0000313" key="3">
    <source>
        <dbReference type="Proteomes" id="UP001497512"/>
    </source>
</evidence>
<dbReference type="InterPro" id="IPR001810">
    <property type="entry name" value="F-box_dom"/>
</dbReference>
<dbReference type="PANTHER" id="PTHR31960:SF2">
    <property type="entry name" value="F-BOX PROTEIN PP2-A15"/>
    <property type="match status" value="1"/>
</dbReference>